<dbReference type="Pfam" id="PF00534">
    <property type="entry name" value="Glycos_transf_1"/>
    <property type="match status" value="1"/>
</dbReference>
<dbReference type="InterPro" id="IPR050194">
    <property type="entry name" value="Glycosyltransferase_grp1"/>
</dbReference>
<dbReference type="Proteomes" id="UP000291758">
    <property type="component" value="Chromosome"/>
</dbReference>
<dbReference type="GO" id="GO:0016757">
    <property type="term" value="F:glycosyltransferase activity"/>
    <property type="evidence" value="ECO:0007669"/>
    <property type="project" value="UniProtKB-KW"/>
</dbReference>
<dbReference type="EMBL" id="CP035495">
    <property type="protein sequence ID" value="QAY63375.1"/>
    <property type="molecule type" value="Genomic_DNA"/>
</dbReference>
<evidence type="ECO:0000313" key="6">
    <source>
        <dbReference type="EMBL" id="QAY63375.1"/>
    </source>
</evidence>
<organism evidence="6 7">
    <name type="scientific">Xylanimonas allomyrinae</name>
    <dbReference type="NCBI Taxonomy" id="2509459"/>
    <lineage>
        <taxon>Bacteria</taxon>
        <taxon>Bacillati</taxon>
        <taxon>Actinomycetota</taxon>
        <taxon>Actinomycetes</taxon>
        <taxon>Micrococcales</taxon>
        <taxon>Promicromonosporaceae</taxon>
        <taxon>Xylanimonas</taxon>
    </lineage>
</organism>
<dbReference type="InterPro" id="IPR001296">
    <property type="entry name" value="Glyco_trans_1"/>
</dbReference>
<feature type="domain" description="Glycosyltransferase subfamily 4-like N-terminal" evidence="5">
    <location>
        <begin position="406"/>
        <end position="553"/>
    </location>
</feature>
<evidence type="ECO:0000256" key="1">
    <source>
        <dbReference type="ARBA" id="ARBA00021292"/>
    </source>
</evidence>
<accession>A0A4P6ELX3</accession>
<evidence type="ECO:0000259" key="5">
    <source>
        <dbReference type="Pfam" id="PF13439"/>
    </source>
</evidence>
<feature type="domain" description="Glycosyl transferase family 1" evidence="4">
    <location>
        <begin position="208"/>
        <end position="363"/>
    </location>
</feature>
<dbReference type="PANTHER" id="PTHR45947:SF3">
    <property type="entry name" value="SULFOQUINOVOSYL TRANSFERASE SQD2"/>
    <property type="match status" value="1"/>
</dbReference>
<dbReference type="AlphaFoldDB" id="A0A4P6ELX3"/>
<dbReference type="SUPFAM" id="SSF53756">
    <property type="entry name" value="UDP-Glycosyltransferase/glycogen phosphorylase"/>
    <property type="match status" value="2"/>
</dbReference>
<dbReference type="Pfam" id="PF13692">
    <property type="entry name" value="Glyco_trans_1_4"/>
    <property type="match status" value="1"/>
</dbReference>
<dbReference type="CDD" id="cd03801">
    <property type="entry name" value="GT4_PimA-like"/>
    <property type="match status" value="1"/>
</dbReference>
<dbReference type="Pfam" id="PF13439">
    <property type="entry name" value="Glyco_transf_4"/>
    <property type="match status" value="2"/>
</dbReference>
<dbReference type="Gene3D" id="3.40.50.2000">
    <property type="entry name" value="Glycogen Phosphorylase B"/>
    <property type="match status" value="4"/>
</dbReference>
<evidence type="ECO:0000256" key="2">
    <source>
        <dbReference type="ARBA" id="ARBA00022676"/>
    </source>
</evidence>
<keyword evidence="7" id="KW-1185">Reference proteome</keyword>
<dbReference type="PANTHER" id="PTHR45947">
    <property type="entry name" value="SULFOQUINOVOSYL TRANSFERASE SQD2"/>
    <property type="match status" value="1"/>
</dbReference>
<dbReference type="CDD" id="cd03811">
    <property type="entry name" value="GT4_GT28_WabH-like"/>
    <property type="match status" value="1"/>
</dbReference>
<keyword evidence="3 6" id="KW-0808">Transferase</keyword>
<evidence type="ECO:0000256" key="3">
    <source>
        <dbReference type="ARBA" id="ARBA00022679"/>
    </source>
</evidence>
<evidence type="ECO:0000313" key="7">
    <source>
        <dbReference type="Proteomes" id="UP000291758"/>
    </source>
</evidence>
<evidence type="ECO:0000259" key="4">
    <source>
        <dbReference type="Pfam" id="PF00534"/>
    </source>
</evidence>
<reference evidence="6 7" key="1">
    <citation type="submission" date="2019-01" db="EMBL/GenBank/DDBJ databases">
        <title>Genome sequencing of strain 2JSPR-7.</title>
        <authorList>
            <person name="Heo J."/>
            <person name="Kim S.-J."/>
            <person name="Kim J.-S."/>
            <person name="Hong S.-B."/>
            <person name="Kwon S.-W."/>
        </authorList>
    </citation>
    <scope>NUCLEOTIDE SEQUENCE [LARGE SCALE GENOMIC DNA]</scope>
    <source>
        <strain evidence="6 7">2JSPR-7</strain>
    </source>
</reference>
<dbReference type="KEGG" id="xyl:ET495_09085"/>
<feature type="domain" description="Glycosyltransferase subfamily 4-like N-terminal" evidence="5">
    <location>
        <begin position="24"/>
        <end position="196"/>
    </location>
</feature>
<name>A0A4P6ELX3_9MICO</name>
<gene>
    <name evidence="6" type="ORF">ET495_09085</name>
</gene>
<keyword evidence="2" id="KW-0328">Glycosyltransferase</keyword>
<proteinExistence type="predicted"/>
<dbReference type="GO" id="GO:1901137">
    <property type="term" value="P:carbohydrate derivative biosynthetic process"/>
    <property type="evidence" value="ECO:0007669"/>
    <property type="project" value="UniProtKB-ARBA"/>
</dbReference>
<dbReference type="OrthoDB" id="506201at2"/>
<dbReference type="InterPro" id="IPR028098">
    <property type="entry name" value="Glyco_trans_4-like_N"/>
</dbReference>
<sequence>MTLRDVRQNPRTIAFFSGFSLPHVGGVETYTRRVAEELVKRGYRVIVVSARYDDGPWKEVVAGIEEIRLPVFPVARSRYPLVKPDRRFFRTMAYLRRAGIERVVVNTRFYVTSLVGAWFGRRLGVPVSLIEHGSAPLTLDSKVLDTGLDVVERVLTRLIRGSVTDVYGVSQAAAAHVQERFGITPAGVWYNSIDLDENDAEASPRPARSRLTVAYVGRVIRQKGVDTLLEAFATVQTELSDRGYDLECVIAGDGAYLPELQERYGRVPGVEFRGRISQSEVHELLARTDIFVYAPVVPEGLPSSLLEAGAAACAVVGTPQGGIVEILRNDETGLVVGSSTSELARALASLIESPERRHRLAQALHAEVLSRFTTARVVDQMERDLRLTDTAPRRQRVLHLLGTDRVSGAENVIITLMELLRDSDFEMTYCSLDGPIRDVLAARDLAFVPLPRLTPAGLRSVLATERVDVIHAHDFKASVVATLVGFRGPIVSHLHSNPGFVKSWNPLSAVFRVACRRFRRVVFVSDEATRGTVFADSIADKVRVIYNVVDRDRVTSLSMERQIPATGVLFLGRLTALKQPRVVVRAVAAASSAVPGLTARLVGDGDRRDECAREIAERGLGDRVFLEGFQDNPFPFVRAARVALMPSTYEGLGLSAIECLALGVPVLNSGAGGLGDLFASHPEFLCATVDEYAAKIVELQDPVVYQAYQDACAEIVEPYADLDRYRRQIRELYE</sequence>
<protein>
    <recommendedName>
        <fullName evidence="1">D-inositol 3-phosphate glycosyltransferase</fullName>
    </recommendedName>
</protein>